<dbReference type="SUPFAM" id="SSF53756">
    <property type="entry name" value="UDP-Glycosyltransferase/glycogen phosphorylase"/>
    <property type="match status" value="1"/>
</dbReference>
<evidence type="ECO:0000313" key="2">
    <source>
        <dbReference type="Proteomes" id="UP000749040"/>
    </source>
</evidence>
<sequence length="388" mass="41592">MLGCKTILVVVHTVAYGKRLVDVIALLESDFRIQVSFTAPPHMFASGVPEYLARLGGTVVAWEEAVRTRFDLVLAAGPRGVEHLDAPLVALPHGANFIKRVMGTPDDGVAGLRRRDLTPGGKLPAAVVLAHDDDLAELKRACPEAAPVAEVVGDPVFDRMTASLAGRGTYRRALGVGEGHNLVAVASTWGPGSLFTRFESLLPRLAHELRPDQFMIVALLHPNIWATHSVWQVNAWLARCRQMGVHVIAPEADWRSVLVAADWIIGDHGSVTVYGTVTGAPILLTGSPHQEIAPDSPAADLSQAAPVLSPMHGIAEQLAYAAAEYRRSDYQAIAARITSHPGEFARRMRRLIYRHLGLGQPAHPPATLPLPLPPALNAWGTSPGEASA</sequence>
<proteinExistence type="predicted"/>
<name>A0ABS2TUW1_9ACTN</name>
<dbReference type="Proteomes" id="UP000749040">
    <property type="component" value="Unassembled WGS sequence"/>
</dbReference>
<evidence type="ECO:0000313" key="1">
    <source>
        <dbReference type="EMBL" id="MBM9506776.1"/>
    </source>
</evidence>
<protein>
    <submittedName>
        <fullName evidence="1">Uncharacterized protein</fullName>
    </submittedName>
</protein>
<reference evidence="1 2" key="1">
    <citation type="submission" date="2021-01" db="EMBL/GenBank/DDBJ databases">
        <title>Streptomyces acididurans sp. nov., isolated from a peat swamp forest soil.</title>
        <authorList>
            <person name="Chantavorakit T."/>
            <person name="Duangmal K."/>
        </authorList>
    </citation>
    <scope>NUCLEOTIDE SEQUENCE [LARGE SCALE GENOMIC DNA]</scope>
    <source>
        <strain evidence="1 2">KK5PA1</strain>
    </source>
</reference>
<organism evidence="1 2">
    <name type="scientific">Actinacidiphila acididurans</name>
    <dbReference type="NCBI Taxonomy" id="2784346"/>
    <lineage>
        <taxon>Bacteria</taxon>
        <taxon>Bacillati</taxon>
        <taxon>Actinomycetota</taxon>
        <taxon>Actinomycetes</taxon>
        <taxon>Kitasatosporales</taxon>
        <taxon>Streptomycetaceae</taxon>
        <taxon>Actinacidiphila</taxon>
    </lineage>
</organism>
<keyword evidence="2" id="KW-1185">Reference proteome</keyword>
<comment type="caution">
    <text evidence="1">The sequence shown here is derived from an EMBL/GenBank/DDBJ whole genome shotgun (WGS) entry which is preliminary data.</text>
</comment>
<accession>A0ABS2TUW1</accession>
<gene>
    <name evidence="1" type="ORF">ITX44_19895</name>
</gene>
<dbReference type="EMBL" id="JADKYB010000010">
    <property type="protein sequence ID" value="MBM9506776.1"/>
    <property type="molecule type" value="Genomic_DNA"/>
</dbReference>